<gene>
    <name evidence="3" type="ORF">DFH07DRAFT_1059404</name>
</gene>
<dbReference type="EMBL" id="JARJLG010000041">
    <property type="protein sequence ID" value="KAJ7763237.1"/>
    <property type="molecule type" value="Genomic_DNA"/>
</dbReference>
<feature type="transmembrane region" description="Helical" evidence="2">
    <location>
        <begin position="12"/>
        <end position="39"/>
    </location>
</feature>
<evidence type="ECO:0000313" key="3">
    <source>
        <dbReference type="EMBL" id="KAJ7763237.1"/>
    </source>
</evidence>
<dbReference type="Proteomes" id="UP001215280">
    <property type="component" value="Unassembled WGS sequence"/>
</dbReference>
<keyword evidence="4" id="KW-1185">Reference proteome</keyword>
<comment type="caution">
    <text evidence="3">The sequence shown here is derived from an EMBL/GenBank/DDBJ whole genome shotgun (WGS) entry which is preliminary data.</text>
</comment>
<reference evidence="3" key="1">
    <citation type="submission" date="2023-03" db="EMBL/GenBank/DDBJ databases">
        <title>Massive genome expansion in bonnet fungi (Mycena s.s.) driven by repeated elements and novel gene families across ecological guilds.</title>
        <authorList>
            <consortium name="Lawrence Berkeley National Laboratory"/>
            <person name="Harder C.B."/>
            <person name="Miyauchi S."/>
            <person name="Viragh M."/>
            <person name="Kuo A."/>
            <person name="Thoen E."/>
            <person name="Andreopoulos B."/>
            <person name="Lu D."/>
            <person name="Skrede I."/>
            <person name="Drula E."/>
            <person name="Henrissat B."/>
            <person name="Morin E."/>
            <person name="Kohler A."/>
            <person name="Barry K."/>
            <person name="LaButti K."/>
            <person name="Morin E."/>
            <person name="Salamov A."/>
            <person name="Lipzen A."/>
            <person name="Mereny Z."/>
            <person name="Hegedus B."/>
            <person name="Baldrian P."/>
            <person name="Stursova M."/>
            <person name="Weitz H."/>
            <person name="Taylor A."/>
            <person name="Grigoriev I.V."/>
            <person name="Nagy L.G."/>
            <person name="Martin F."/>
            <person name="Kauserud H."/>
        </authorList>
    </citation>
    <scope>NUCLEOTIDE SEQUENCE</scope>
    <source>
        <strain evidence="3">CBHHK188m</strain>
    </source>
</reference>
<name>A0AAD7JFG2_9AGAR</name>
<feature type="region of interest" description="Disordered" evidence="1">
    <location>
        <begin position="96"/>
        <end position="134"/>
    </location>
</feature>
<keyword evidence="2" id="KW-1133">Transmembrane helix</keyword>
<proteinExistence type="predicted"/>
<keyword evidence="2" id="KW-0812">Transmembrane</keyword>
<dbReference type="AlphaFoldDB" id="A0AAD7JFG2"/>
<evidence type="ECO:0000313" key="4">
    <source>
        <dbReference type="Proteomes" id="UP001215280"/>
    </source>
</evidence>
<evidence type="ECO:0000256" key="2">
    <source>
        <dbReference type="SAM" id="Phobius"/>
    </source>
</evidence>
<sequence length="231" mass="25127">MPPPHHSRTTPMSGWALASIIILAVLLGVSIFLALRCGICHKIMNRRRKPKNDRLISTIHSEETHVDSDDQVVDIHDFTMEGHTLSFAVIPAAVPESTPDQSGHAAVHHNPHRDIKSELSDGADMRSISESATTRRQYLESELRRTQEQMLDIDSLATRGSPATARMSLATMLGSPIGDSSQEMAALLKAARDRNAALTARIEALESQMQSSWALGLSDEAPPGYTLSASS</sequence>
<protein>
    <submittedName>
        <fullName evidence="3">Uncharacterized protein</fullName>
    </submittedName>
</protein>
<keyword evidence="2" id="KW-0472">Membrane</keyword>
<accession>A0AAD7JFG2</accession>
<evidence type="ECO:0000256" key="1">
    <source>
        <dbReference type="SAM" id="MobiDB-lite"/>
    </source>
</evidence>
<organism evidence="3 4">
    <name type="scientific">Mycena maculata</name>
    <dbReference type="NCBI Taxonomy" id="230809"/>
    <lineage>
        <taxon>Eukaryota</taxon>
        <taxon>Fungi</taxon>
        <taxon>Dikarya</taxon>
        <taxon>Basidiomycota</taxon>
        <taxon>Agaricomycotina</taxon>
        <taxon>Agaricomycetes</taxon>
        <taxon>Agaricomycetidae</taxon>
        <taxon>Agaricales</taxon>
        <taxon>Marasmiineae</taxon>
        <taxon>Mycenaceae</taxon>
        <taxon>Mycena</taxon>
    </lineage>
</organism>